<dbReference type="GO" id="GO:0004175">
    <property type="term" value="F:endopeptidase activity"/>
    <property type="evidence" value="ECO:0007669"/>
    <property type="project" value="UniProtKB-ARBA"/>
</dbReference>
<evidence type="ECO:0000259" key="2">
    <source>
        <dbReference type="Pfam" id="PF02517"/>
    </source>
</evidence>
<feature type="transmembrane region" description="Helical" evidence="1">
    <location>
        <begin position="61"/>
        <end position="77"/>
    </location>
</feature>
<dbReference type="PANTHER" id="PTHR39430:SF1">
    <property type="entry name" value="PROTEASE"/>
    <property type="match status" value="1"/>
</dbReference>
<reference evidence="3" key="2">
    <citation type="submission" date="2020-09" db="EMBL/GenBank/DDBJ databases">
        <authorList>
            <person name="Sun Q."/>
            <person name="Zhou Y."/>
        </authorList>
    </citation>
    <scope>NUCLEOTIDE SEQUENCE</scope>
    <source>
        <strain evidence="3">CGMCC 1.16134</strain>
    </source>
</reference>
<dbReference type="Proteomes" id="UP000637643">
    <property type="component" value="Unassembled WGS sequence"/>
</dbReference>
<name>A0A917CCV7_9BACL</name>
<feature type="domain" description="CAAX prenyl protease 2/Lysostaphin resistance protein A-like" evidence="2">
    <location>
        <begin position="134"/>
        <end position="225"/>
    </location>
</feature>
<keyword evidence="4" id="KW-1185">Reference proteome</keyword>
<feature type="transmembrane region" description="Helical" evidence="1">
    <location>
        <begin position="21"/>
        <end position="41"/>
    </location>
</feature>
<keyword evidence="1" id="KW-1133">Transmembrane helix</keyword>
<proteinExistence type="predicted"/>
<evidence type="ECO:0000256" key="1">
    <source>
        <dbReference type="SAM" id="Phobius"/>
    </source>
</evidence>
<feature type="transmembrane region" description="Helical" evidence="1">
    <location>
        <begin position="164"/>
        <end position="183"/>
    </location>
</feature>
<accession>A0A917CCV7</accession>
<feature type="transmembrane region" description="Helical" evidence="1">
    <location>
        <begin position="98"/>
        <end position="120"/>
    </location>
</feature>
<comment type="caution">
    <text evidence="3">The sequence shown here is derived from an EMBL/GenBank/DDBJ whole genome shotgun (WGS) entry which is preliminary data.</text>
</comment>
<feature type="transmembrane region" description="Helical" evidence="1">
    <location>
        <begin position="256"/>
        <end position="280"/>
    </location>
</feature>
<organism evidence="3 4">
    <name type="scientific">Paenibacillus albidus</name>
    <dbReference type="NCBI Taxonomy" id="2041023"/>
    <lineage>
        <taxon>Bacteria</taxon>
        <taxon>Bacillati</taxon>
        <taxon>Bacillota</taxon>
        <taxon>Bacilli</taxon>
        <taxon>Bacillales</taxon>
        <taxon>Paenibacillaceae</taxon>
        <taxon>Paenibacillus</taxon>
    </lineage>
</organism>
<gene>
    <name evidence="3" type="ORF">GCM10010912_31590</name>
</gene>
<dbReference type="InterPro" id="IPR003675">
    <property type="entry name" value="Rce1/LyrA-like_dom"/>
</dbReference>
<keyword evidence="1" id="KW-0472">Membrane</keyword>
<sequence length="295" mass="31734">MSIIKTIFKNRAGQLRAGWDILLLLAAVIGLARVCSYVLSLRTGSGYLFDPHGWVQIFKEIGPYIVITVCFAVRVVQKKPLSSIGLTVPDGKRLFTGFLAGAFLLTAVIVILLGVGAAEFQGVWSDPQWGRINLIGLVTVGAVAGISEEVLFRGYIQHLLSSRLSPLWGMSIIAGTFALAHMANDNFTWLSALNIALVSFIFSLATLRTGNLYFAIALHAAWNMFQGYVFGVAVSGNPAEGLYTVHLHGADWLSGGAFGVEGSVITTLVLGLACMLMWIVPVHGQKLRLDRSGIA</sequence>
<dbReference type="Pfam" id="PF02517">
    <property type="entry name" value="Rce1-like"/>
    <property type="match status" value="1"/>
</dbReference>
<evidence type="ECO:0000313" key="3">
    <source>
        <dbReference type="EMBL" id="GGF84066.1"/>
    </source>
</evidence>
<feature type="transmembrane region" description="Helical" evidence="1">
    <location>
        <begin position="214"/>
        <end position="236"/>
    </location>
</feature>
<feature type="transmembrane region" description="Helical" evidence="1">
    <location>
        <begin position="132"/>
        <end position="152"/>
    </location>
</feature>
<evidence type="ECO:0000313" key="4">
    <source>
        <dbReference type="Proteomes" id="UP000637643"/>
    </source>
</evidence>
<feature type="transmembrane region" description="Helical" evidence="1">
    <location>
        <begin position="189"/>
        <end position="207"/>
    </location>
</feature>
<reference evidence="3" key="1">
    <citation type="journal article" date="2014" name="Int. J. Syst. Evol. Microbiol.">
        <title>Complete genome sequence of Corynebacterium casei LMG S-19264T (=DSM 44701T), isolated from a smear-ripened cheese.</title>
        <authorList>
            <consortium name="US DOE Joint Genome Institute (JGI-PGF)"/>
            <person name="Walter F."/>
            <person name="Albersmeier A."/>
            <person name="Kalinowski J."/>
            <person name="Ruckert C."/>
        </authorList>
    </citation>
    <scope>NUCLEOTIDE SEQUENCE</scope>
    <source>
        <strain evidence="3">CGMCC 1.16134</strain>
    </source>
</reference>
<dbReference type="RefSeq" id="WP_189026381.1">
    <property type="nucleotide sequence ID" value="NZ_BMKR01000011.1"/>
</dbReference>
<dbReference type="EMBL" id="BMKR01000011">
    <property type="protein sequence ID" value="GGF84066.1"/>
    <property type="molecule type" value="Genomic_DNA"/>
</dbReference>
<keyword evidence="1" id="KW-0812">Transmembrane</keyword>
<dbReference type="AlphaFoldDB" id="A0A917CCV7"/>
<dbReference type="PANTHER" id="PTHR39430">
    <property type="entry name" value="MEMBRANE-ASSOCIATED PROTEASE-RELATED"/>
    <property type="match status" value="1"/>
</dbReference>
<protein>
    <recommendedName>
        <fullName evidence="2">CAAX prenyl protease 2/Lysostaphin resistance protein A-like domain-containing protein</fullName>
    </recommendedName>
</protein>
<dbReference type="GO" id="GO:0080120">
    <property type="term" value="P:CAAX-box protein maturation"/>
    <property type="evidence" value="ECO:0007669"/>
    <property type="project" value="UniProtKB-ARBA"/>
</dbReference>